<proteinExistence type="predicted"/>
<dbReference type="WBParaSite" id="PS1159_v2.g1310.t1">
    <property type="protein sequence ID" value="PS1159_v2.g1310.t1"/>
    <property type="gene ID" value="PS1159_v2.g1310"/>
</dbReference>
<name>A0AC35F267_9BILA</name>
<evidence type="ECO:0000313" key="2">
    <source>
        <dbReference type="WBParaSite" id="PS1159_v2.g1310.t1"/>
    </source>
</evidence>
<organism evidence="1 2">
    <name type="scientific">Panagrolaimus sp. PS1159</name>
    <dbReference type="NCBI Taxonomy" id="55785"/>
    <lineage>
        <taxon>Eukaryota</taxon>
        <taxon>Metazoa</taxon>
        <taxon>Ecdysozoa</taxon>
        <taxon>Nematoda</taxon>
        <taxon>Chromadorea</taxon>
        <taxon>Rhabditida</taxon>
        <taxon>Tylenchina</taxon>
        <taxon>Panagrolaimomorpha</taxon>
        <taxon>Panagrolaimoidea</taxon>
        <taxon>Panagrolaimidae</taxon>
        <taxon>Panagrolaimus</taxon>
    </lineage>
</organism>
<evidence type="ECO:0000313" key="1">
    <source>
        <dbReference type="Proteomes" id="UP000887580"/>
    </source>
</evidence>
<accession>A0AC35F267</accession>
<protein>
    <submittedName>
        <fullName evidence="2">Chromo domain-containing protein</fullName>
    </submittedName>
</protein>
<dbReference type="Proteomes" id="UP000887580">
    <property type="component" value="Unplaced"/>
</dbReference>
<reference evidence="2" key="1">
    <citation type="submission" date="2022-11" db="UniProtKB">
        <authorList>
            <consortium name="WormBaseParasite"/>
        </authorList>
    </citation>
    <scope>IDENTIFICATION</scope>
</reference>
<sequence>MSSSSSDEGEKFEVESIVDDRVTRNGRKEYKIRWKGYLPSDDTWEKRANLHCDDLLKAYEDAKKEKEEKKRQSKLAKEKKKRRRTSSSKDDSPVVNMDDVFDKAPSTPPPNDVEEEEAQPPKKKSKPNDEKERSPVLSHKKHKKKSKHDRSESRDPDGPSTSSKSKKKDKKNKKDKHRDRDGGGSSSKKSHKKKKESTNDSSNDKEKTASNSPENNGAKVPPLIIIMNDRPSISVSPTTDKGNVNEALMKTEPNNSDVGAQNNENQATVTTENFIFTFTPSPSISLSEIETTTFLSDNQNLNSTSILNPIPNASPNVLISNNSNNPKSVKLEESELSDGFPPPSSAIHIDTTKIPNPIETLTAVEESESVIEANHNTEATSDICTNSSLTSDKQTTTSEAMSINSLPTTEELNCINVSPNPGTNIAFVQPSVVSDNSELNDITSSAIIRPFTPEFIEETESPISEPPLPLSPILSHKCFDASPTVYDFAKTASIKNINHSKIMYVVSKIWKVRCPECTEVLKITDDCVEYAFALLQYNEKNYILIKIKGCFNELFLIPADDCKQSCPKTYTNFVNDTEEYFETLGDLGMAIDEKKNIIASYHDNNRFQNNDNDTFQNTTEQVSSEIKKKVARDIVELFLLELQFGIGSFMAKTVEFSDLQRFAMHYYLNRDKVFTAVKKETVEQNYETLYLYLIKKPSNF</sequence>